<dbReference type="GO" id="GO:0009636">
    <property type="term" value="P:response to toxic substance"/>
    <property type="evidence" value="ECO:0007669"/>
    <property type="project" value="UniProtKB-KW"/>
</dbReference>
<dbReference type="PANTHER" id="PTHR43396">
    <property type="entry name" value="FLAVOHEMOPROTEIN"/>
    <property type="match status" value="1"/>
</dbReference>
<keyword evidence="9" id="KW-0408">Iron</keyword>
<dbReference type="InterPro" id="IPR008333">
    <property type="entry name" value="Cbr1-like_FAD-bd_dom"/>
</dbReference>
<evidence type="ECO:0000256" key="14">
    <source>
        <dbReference type="RuleBase" id="RU000356"/>
    </source>
</evidence>
<dbReference type="AlphaFoldDB" id="A0A2S7J4G6"/>
<evidence type="ECO:0000256" key="6">
    <source>
        <dbReference type="ARBA" id="ARBA00022621"/>
    </source>
</evidence>
<evidence type="ECO:0000256" key="1">
    <source>
        <dbReference type="ARBA" id="ARBA00001970"/>
    </source>
</evidence>
<keyword evidence="5 14" id="KW-0349">Heme</keyword>
<feature type="domain" description="Globin" evidence="15">
    <location>
        <begin position="4"/>
        <end position="140"/>
    </location>
</feature>
<evidence type="ECO:0000259" key="16">
    <source>
        <dbReference type="PROSITE" id="PS51384"/>
    </source>
</evidence>
<comment type="function">
    <text evidence="11">Is involved in NO detoxification in an aerobic process, termed nitric oxide dioxygenase (NOD) reaction that utilizes O(2) and NAD(P)H to convert NO to nitrate, which protects the bacterium from various noxious nitrogen compounds. Therefore, plays a central role in the inducible response to nitrosative stress.</text>
</comment>
<dbReference type="Gene3D" id="1.10.490.10">
    <property type="entry name" value="Globins"/>
    <property type="match status" value="1"/>
</dbReference>
<gene>
    <name evidence="17" type="ORF">C3731_02490</name>
</gene>
<keyword evidence="8" id="KW-0521">NADP</keyword>
<sequence>MPKSLSTETIALVKATVPALAEHGPVITAAMYKRLFQHPEIAALFNQANQKSGRQIRALGAAILAYAQNIENLTALGPAVERIAQKHIGYAILPEHYPYVAAALLGAIEDVLGEAATPEILAAWGEAYWFLADILKSRERQIRNDLLAQEDGWTGWRRYMVAERPKESEVITSFILRPEDGKPILQHKPGQYLTFRFDAAGRPGLKRNYSISCGPNKDHYRITVKCEPAGDASVLLHHKATVGTVLECTPPAGDFFLPKTLERPVVLLSGGVGLTPMVSMLETIADQHSGHPTFFMHGTASRATHAFNHHARELAARQGATTVTTFYDQSSGESEVHSGFITLGWLFQNTPLAEADFYLCGPRPFLRFFVSGLTRAGVSSDRIHYEFFGPADKVLAA</sequence>
<dbReference type="Proteomes" id="UP000238493">
    <property type="component" value="Unassembled WGS sequence"/>
</dbReference>
<dbReference type="GO" id="GO:0020037">
    <property type="term" value="F:heme binding"/>
    <property type="evidence" value="ECO:0007669"/>
    <property type="project" value="InterPro"/>
</dbReference>
<organism evidence="17 18">
    <name type="scientific">Brucella oryzae</name>
    <dbReference type="NCBI Taxonomy" id="335286"/>
    <lineage>
        <taxon>Bacteria</taxon>
        <taxon>Pseudomonadati</taxon>
        <taxon>Pseudomonadota</taxon>
        <taxon>Alphaproteobacteria</taxon>
        <taxon>Hyphomicrobiales</taxon>
        <taxon>Brucellaceae</taxon>
        <taxon>Brucella/Ochrobactrum group</taxon>
        <taxon>Brucella</taxon>
    </lineage>
</organism>
<keyword evidence="18" id="KW-1185">Reference proteome</keyword>
<comment type="similarity">
    <text evidence="2">In the C-terminal section; belongs to the flavoprotein pyridine nucleotide cytochrome reductase family.</text>
</comment>
<dbReference type="GO" id="GO:0046872">
    <property type="term" value="F:metal ion binding"/>
    <property type="evidence" value="ECO:0007669"/>
    <property type="project" value="UniProtKB-KW"/>
</dbReference>
<dbReference type="Pfam" id="PF00970">
    <property type="entry name" value="FAD_binding_6"/>
    <property type="match status" value="1"/>
</dbReference>
<dbReference type="NCBIfam" id="NF009805">
    <property type="entry name" value="PRK13289.1"/>
    <property type="match status" value="1"/>
</dbReference>
<evidence type="ECO:0000256" key="9">
    <source>
        <dbReference type="ARBA" id="ARBA00023004"/>
    </source>
</evidence>
<evidence type="ECO:0000313" key="18">
    <source>
        <dbReference type="Proteomes" id="UP000238493"/>
    </source>
</evidence>
<dbReference type="RefSeq" id="WP_104754141.1">
    <property type="nucleotide sequence ID" value="NZ_PTRC01000006.1"/>
</dbReference>
<dbReference type="GO" id="GO:0019825">
    <property type="term" value="F:oxygen binding"/>
    <property type="evidence" value="ECO:0007669"/>
    <property type="project" value="InterPro"/>
</dbReference>
<dbReference type="GO" id="GO:0071500">
    <property type="term" value="P:cellular response to nitrosative stress"/>
    <property type="evidence" value="ECO:0007669"/>
    <property type="project" value="TreeGrafter"/>
</dbReference>
<dbReference type="PRINTS" id="PR00410">
    <property type="entry name" value="PHEHYDRXLASE"/>
</dbReference>
<evidence type="ECO:0000256" key="4">
    <source>
        <dbReference type="ARBA" id="ARBA00022575"/>
    </source>
</evidence>
<comment type="catalytic activity">
    <reaction evidence="12">
        <text>2 nitric oxide + NADH + 2 O2 = 2 nitrate + NAD(+) + H(+)</text>
        <dbReference type="Rhea" id="RHEA:19469"/>
        <dbReference type="ChEBI" id="CHEBI:15378"/>
        <dbReference type="ChEBI" id="CHEBI:15379"/>
        <dbReference type="ChEBI" id="CHEBI:16480"/>
        <dbReference type="ChEBI" id="CHEBI:17632"/>
        <dbReference type="ChEBI" id="CHEBI:57540"/>
        <dbReference type="ChEBI" id="CHEBI:57945"/>
        <dbReference type="EC" id="1.14.12.17"/>
    </reaction>
</comment>
<comment type="catalytic activity">
    <reaction evidence="13">
        <text>2 nitric oxide + NADPH + 2 O2 = 2 nitrate + NADP(+) + H(+)</text>
        <dbReference type="Rhea" id="RHEA:19465"/>
        <dbReference type="ChEBI" id="CHEBI:15378"/>
        <dbReference type="ChEBI" id="CHEBI:15379"/>
        <dbReference type="ChEBI" id="CHEBI:16480"/>
        <dbReference type="ChEBI" id="CHEBI:17632"/>
        <dbReference type="ChEBI" id="CHEBI:57783"/>
        <dbReference type="ChEBI" id="CHEBI:58349"/>
        <dbReference type="EC" id="1.14.12.17"/>
    </reaction>
</comment>
<accession>A0A2S7J4G6</accession>
<dbReference type="GO" id="GO:0008941">
    <property type="term" value="F:nitric oxide dioxygenase NAD(P)H activity"/>
    <property type="evidence" value="ECO:0007669"/>
    <property type="project" value="UniProtKB-EC"/>
</dbReference>
<evidence type="ECO:0000256" key="10">
    <source>
        <dbReference type="ARBA" id="ARBA00023027"/>
    </source>
</evidence>
<dbReference type="CDD" id="cd06184">
    <property type="entry name" value="flavohem_like_fad_nad_binding"/>
    <property type="match status" value="1"/>
</dbReference>
<dbReference type="SUPFAM" id="SSF63380">
    <property type="entry name" value="Riboflavin synthase domain-like"/>
    <property type="match status" value="1"/>
</dbReference>
<keyword evidence="6 14" id="KW-0561">Oxygen transport</keyword>
<comment type="caution">
    <text evidence="17">The sequence shown here is derived from an EMBL/GenBank/DDBJ whole genome shotgun (WGS) entry which is preliminary data.</text>
</comment>
<evidence type="ECO:0000259" key="15">
    <source>
        <dbReference type="PROSITE" id="PS01033"/>
    </source>
</evidence>
<evidence type="ECO:0000256" key="7">
    <source>
        <dbReference type="ARBA" id="ARBA00022723"/>
    </source>
</evidence>
<evidence type="ECO:0000256" key="2">
    <source>
        <dbReference type="ARBA" id="ARBA00006401"/>
    </source>
</evidence>
<keyword evidence="14" id="KW-0813">Transport</keyword>
<dbReference type="GO" id="GO:0046210">
    <property type="term" value="P:nitric oxide catabolic process"/>
    <property type="evidence" value="ECO:0007669"/>
    <property type="project" value="TreeGrafter"/>
</dbReference>
<dbReference type="InterPro" id="IPR001433">
    <property type="entry name" value="OxRdtase_FAD/NAD-bd"/>
</dbReference>
<dbReference type="OrthoDB" id="9786134at2"/>
<comment type="cofactor">
    <cofactor evidence="1">
        <name>heme b</name>
        <dbReference type="ChEBI" id="CHEBI:60344"/>
    </cofactor>
</comment>
<evidence type="ECO:0000256" key="8">
    <source>
        <dbReference type="ARBA" id="ARBA00022857"/>
    </source>
</evidence>
<dbReference type="SUPFAM" id="SSF46458">
    <property type="entry name" value="Globin-like"/>
    <property type="match status" value="1"/>
</dbReference>
<dbReference type="GO" id="GO:0005344">
    <property type="term" value="F:oxygen carrier activity"/>
    <property type="evidence" value="ECO:0007669"/>
    <property type="project" value="UniProtKB-KW"/>
</dbReference>
<dbReference type="SUPFAM" id="SSF52343">
    <property type="entry name" value="Ferredoxin reductase-like, C-terminal NADP-linked domain"/>
    <property type="match status" value="1"/>
</dbReference>
<dbReference type="InterPro" id="IPR000971">
    <property type="entry name" value="Globin"/>
</dbReference>
<dbReference type="InterPro" id="IPR017938">
    <property type="entry name" value="Riboflavin_synthase-like_b-brl"/>
</dbReference>
<dbReference type="InterPro" id="IPR012292">
    <property type="entry name" value="Globin/Proto"/>
</dbReference>
<feature type="domain" description="FAD-binding FR-type" evidence="16">
    <location>
        <begin position="154"/>
        <end position="258"/>
    </location>
</feature>
<evidence type="ECO:0000256" key="5">
    <source>
        <dbReference type="ARBA" id="ARBA00022617"/>
    </source>
</evidence>
<reference evidence="17 18" key="1">
    <citation type="submission" date="2018-02" db="EMBL/GenBank/DDBJ databases">
        <title>Draft genome sequence of Ochrobactrum oryzae found in Brazil.</title>
        <authorList>
            <person name="Cerdeira L."/>
            <person name="Andrade F."/>
            <person name="Zacariotto T."/>
            <person name="Barbosa B."/>
            <person name="Santos S."/>
            <person name="Cassetari V."/>
            <person name="Lincopan N."/>
        </authorList>
    </citation>
    <scope>NUCLEOTIDE SEQUENCE [LARGE SCALE GENOMIC DNA]</scope>
    <source>
        <strain evidence="17 18">OA447</strain>
    </source>
</reference>
<comment type="similarity">
    <text evidence="14">Belongs to the globin family.</text>
</comment>
<dbReference type="InterPro" id="IPR009050">
    <property type="entry name" value="Globin-like_sf"/>
</dbReference>
<evidence type="ECO:0000256" key="13">
    <source>
        <dbReference type="ARBA" id="ARBA00049433"/>
    </source>
</evidence>
<keyword evidence="4" id="KW-0216">Detoxification</keyword>
<dbReference type="PANTHER" id="PTHR43396:SF3">
    <property type="entry name" value="FLAVOHEMOPROTEIN"/>
    <property type="match status" value="1"/>
</dbReference>
<dbReference type="Gene3D" id="2.40.30.10">
    <property type="entry name" value="Translation factors"/>
    <property type="match status" value="1"/>
</dbReference>
<dbReference type="PROSITE" id="PS01033">
    <property type="entry name" value="GLOBIN"/>
    <property type="match status" value="1"/>
</dbReference>
<dbReference type="EMBL" id="PTRC01000006">
    <property type="protein sequence ID" value="PQA75110.1"/>
    <property type="molecule type" value="Genomic_DNA"/>
</dbReference>
<dbReference type="Pfam" id="PF00175">
    <property type="entry name" value="NAD_binding_1"/>
    <property type="match status" value="1"/>
</dbReference>
<dbReference type="FunFam" id="1.10.490.10:FF:000003">
    <property type="entry name" value="Flavohemoprotein"/>
    <property type="match status" value="1"/>
</dbReference>
<evidence type="ECO:0000313" key="17">
    <source>
        <dbReference type="EMBL" id="PQA75110.1"/>
    </source>
</evidence>
<name>A0A2S7J4G6_9HYPH</name>
<evidence type="ECO:0000256" key="12">
    <source>
        <dbReference type="ARBA" id="ARBA00048649"/>
    </source>
</evidence>
<keyword evidence="10" id="KW-0520">NAD</keyword>
<dbReference type="InterPro" id="IPR017927">
    <property type="entry name" value="FAD-bd_FR_type"/>
</dbReference>
<dbReference type="Gene3D" id="3.40.50.80">
    <property type="entry name" value="Nucleotide-binding domain of ferredoxin-NADP reductase (FNR) module"/>
    <property type="match status" value="1"/>
</dbReference>
<dbReference type="PROSITE" id="PS51384">
    <property type="entry name" value="FAD_FR"/>
    <property type="match status" value="1"/>
</dbReference>
<dbReference type="GO" id="GO:0071949">
    <property type="term" value="F:FAD binding"/>
    <property type="evidence" value="ECO:0007669"/>
    <property type="project" value="TreeGrafter"/>
</dbReference>
<dbReference type="Pfam" id="PF00042">
    <property type="entry name" value="Globin"/>
    <property type="match status" value="1"/>
</dbReference>
<dbReference type="CDD" id="cd14781">
    <property type="entry name" value="FHb-globin_1"/>
    <property type="match status" value="1"/>
</dbReference>
<evidence type="ECO:0000256" key="11">
    <source>
        <dbReference type="ARBA" id="ARBA00025094"/>
    </source>
</evidence>
<dbReference type="EC" id="1.14.12.17" evidence="3"/>
<proteinExistence type="inferred from homology"/>
<protein>
    <recommendedName>
        <fullName evidence="3">nitric oxide dioxygenase</fullName>
        <ecNumber evidence="3">1.14.12.17</ecNumber>
    </recommendedName>
</protein>
<evidence type="ECO:0000256" key="3">
    <source>
        <dbReference type="ARBA" id="ARBA00012229"/>
    </source>
</evidence>
<dbReference type="InterPro" id="IPR039261">
    <property type="entry name" value="FNR_nucleotide-bd"/>
</dbReference>
<keyword evidence="7" id="KW-0479">Metal-binding</keyword>